<reference evidence="15" key="1">
    <citation type="submission" date="2022-08" db="EMBL/GenBank/DDBJ databases">
        <authorList>
            <person name="Vandamme P."/>
            <person name="Hettiarachchi A."/>
            <person name="Peeters C."/>
            <person name="Cnockaert M."/>
            <person name="Carlier A."/>
        </authorList>
    </citation>
    <scope>NUCLEOTIDE SEQUENCE</scope>
    <source>
        <strain evidence="15">LMG 31809</strain>
    </source>
</reference>
<dbReference type="Pfam" id="PF02163">
    <property type="entry name" value="Peptidase_M50"/>
    <property type="match status" value="2"/>
</dbReference>
<dbReference type="InterPro" id="IPR052348">
    <property type="entry name" value="Metallopeptidase_M50B"/>
</dbReference>
<evidence type="ECO:0000313" key="16">
    <source>
        <dbReference type="Proteomes" id="UP001141619"/>
    </source>
</evidence>
<dbReference type="PANTHER" id="PTHR35864">
    <property type="entry name" value="ZINC METALLOPROTEASE MJ0611-RELATED"/>
    <property type="match status" value="1"/>
</dbReference>
<dbReference type="AlphaFoldDB" id="A0A9X3TX62"/>
<dbReference type="GO" id="GO:0046872">
    <property type="term" value="F:metal ion binding"/>
    <property type="evidence" value="ECO:0007669"/>
    <property type="project" value="UniProtKB-KW"/>
</dbReference>
<dbReference type="RefSeq" id="WP_274943020.1">
    <property type="nucleotide sequence ID" value="NZ_JANWOI010000002.1"/>
</dbReference>
<feature type="transmembrane region" description="Helical" evidence="13">
    <location>
        <begin position="183"/>
        <end position="211"/>
    </location>
</feature>
<evidence type="ECO:0000256" key="13">
    <source>
        <dbReference type="SAM" id="Phobius"/>
    </source>
</evidence>
<evidence type="ECO:0000256" key="2">
    <source>
        <dbReference type="ARBA" id="ARBA00004651"/>
    </source>
</evidence>
<keyword evidence="8" id="KW-0378">Hydrolase</keyword>
<comment type="subcellular location">
    <subcellularLocation>
        <location evidence="2">Cell membrane</location>
        <topology evidence="2">Multi-pass membrane protein</topology>
    </subcellularLocation>
</comment>
<feature type="domain" description="Peptidase M50" evidence="14">
    <location>
        <begin position="139"/>
        <end position="191"/>
    </location>
</feature>
<feature type="transmembrane region" description="Helical" evidence="13">
    <location>
        <begin position="131"/>
        <end position="152"/>
    </location>
</feature>
<comment type="similarity">
    <text evidence="3">Belongs to the peptidase M50B family.</text>
</comment>
<evidence type="ECO:0000256" key="5">
    <source>
        <dbReference type="ARBA" id="ARBA00022670"/>
    </source>
</evidence>
<dbReference type="EMBL" id="JANWOI010000002">
    <property type="protein sequence ID" value="MDA5193317.1"/>
    <property type="molecule type" value="Genomic_DNA"/>
</dbReference>
<evidence type="ECO:0000256" key="3">
    <source>
        <dbReference type="ARBA" id="ARBA00007931"/>
    </source>
</evidence>
<protein>
    <submittedName>
        <fullName evidence="15">Site-2 protease family protein</fullName>
    </submittedName>
</protein>
<dbReference type="GO" id="GO:0005886">
    <property type="term" value="C:plasma membrane"/>
    <property type="evidence" value="ECO:0007669"/>
    <property type="project" value="UniProtKB-SubCell"/>
</dbReference>
<keyword evidence="12 13" id="KW-0472">Membrane</keyword>
<organism evidence="15 16">
    <name type="scientific">Govanella unica</name>
    <dbReference type="NCBI Taxonomy" id="2975056"/>
    <lineage>
        <taxon>Bacteria</taxon>
        <taxon>Pseudomonadati</taxon>
        <taxon>Pseudomonadota</taxon>
        <taxon>Alphaproteobacteria</taxon>
        <taxon>Emcibacterales</taxon>
        <taxon>Govanellaceae</taxon>
        <taxon>Govanella</taxon>
    </lineage>
</organism>
<comment type="cofactor">
    <cofactor evidence="1">
        <name>Zn(2+)</name>
        <dbReference type="ChEBI" id="CHEBI:29105"/>
    </cofactor>
</comment>
<name>A0A9X3TX62_9PROT</name>
<dbReference type="GO" id="GO:0008237">
    <property type="term" value="F:metallopeptidase activity"/>
    <property type="evidence" value="ECO:0007669"/>
    <property type="project" value="UniProtKB-KW"/>
</dbReference>
<accession>A0A9X3TX62</accession>
<keyword evidence="10 13" id="KW-1133">Transmembrane helix</keyword>
<reference evidence="15" key="2">
    <citation type="journal article" date="2023" name="Syst. Appl. Microbiol.">
        <title>Govania unica gen. nov., sp. nov., a rare biosphere bacterium that represents a novel family in the class Alphaproteobacteria.</title>
        <authorList>
            <person name="Vandamme P."/>
            <person name="Peeters C."/>
            <person name="Hettiarachchi A."/>
            <person name="Cnockaert M."/>
            <person name="Carlier A."/>
        </authorList>
    </citation>
    <scope>NUCLEOTIDE SEQUENCE</scope>
    <source>
        <strain evidence="15">LMG 31809</strain>
    </source>
</reference>
<dbReference type="InterPro" id="IPR008915">
    <property type="entry name" value="Peptidase_M50"/>
</dbReference>
<evidence type="ECO:0000256" key="1">
    <source>
        <dbReference type="ARBA" id="ARBA00001947"/>
    </source>
</evidence>
<feature type="transmembrane region" description="Helical" evidence="13">
    <location>
        <begin position="58"/>
        <end position="76"/>
    </location>
</feature>
<evidence type="ECO:0000259" key="14">
    <source>
        <dbReference type="Pfam" id="PF02163"/>
    </source>
</evidence>
<evidence type="ECO:0000256" key="11">
    <source>
        <dbReference type="ARBA" id="ARBA00023049"/>
    </source>
</evidence>
<dbReference type="CDD" id="cd06158">
    <property type="entry name" value="S2P-M50_like_1"/>
    <property type="match status" value="1"/>
</dbReference>
<keyword evidence="16" id="KW-1185">Reference proteome</keyword>
<evidence type="ECO:0000256" key="4">
    <source>
        <dbReference type="ARBA" id="ARBA00022475"/>
    </source>
</evidence>
<comment type="caution">
    <text evidence="15">The sequence shown here is derived from an EMBL/GenBank/DDBJ whole genome shotgun (WGS) entry which is preliminary data.</text>
</comment>
<evidence type="ECO:0000313" key="15">
    <source>
        <dbReference type="EMBL" id="MDA5193317.1"/>
    </source>
</evidence>
<keyword evidence="5 15" id="KW-0645">Protease</keyword>
<dbReference type="GO" id="GO:0006508">
    <property type="term" value="P:proteolysis"/>
    <property type="evidence" value="ECO:0007669"/>
    <property type="project" value="UniProtKB-KW"/>
</dbReference>
<feature type="transmembrane region" description="Helical" evidence="13">
    <location>
        <begin position="97"/>
        <end position="119"/>
    </location>
</feature>
<evidence type="ECO:0000256" key="9">
    <source>
        <dbReference type="ARBA" id="ARBA00022833"/>
    </source>
</evidence>
<proteinExistence type="inferred from homology"/>
<dbReference type="Proteomes" id="UP001141619">
    <property type="component" value="Unassembled WGS sequence"/>
</dbReference>
<evidence type="ECO:0000256" key="7">
    <source>
        <dbReference type="ARBA" id="ARBA00022723"/>
    </source>
</evidence>
<sequence length="231" mass="25550">MGDFGSMMVTLSTWALPVVLAITLHEAAHGYVANMFGDDTAKRLGRVSFNPIRHIDPFGTIIMPLMLFFMKSPFMFGYAKPVPVDFSRLRNPRTDMIWVALAGPGINFVIALVAALLIHATLWVPGLAQKWFLINLLNTIQFNLLIAVFNMLPIPPLDGGRVLVGILPDRLARPIANLEPYGMFILLGLLLVLPVVGSLIGINVSLFSWVVLPPVEFLYNFILDHVVGFAR</sequence>
<evidence type="ECO:0000256" key="12">
    <source>
        <dbReference type="ARBA" id="ARBA00023136"/>
    </source>
</evidence>
<evidence type="ECO:0000256" key="8">
    <source>
        <dbReference type="ARBA" id="ARBA00022801"/>
    </source>
</evidence>
<dbReference type="PANTHER" id="PTHR35864:SF1">
    <property type="entry name" value="ZINC METALLOPROTEASE YWHC-RELATED"/>
    <property type="match status" value="1"/>
</dbReference>
<keyword evidence="6 13" id="KW-0812">Transmembrane</keyword>
<keyword evidence="4" id="KW-1003">Cell membrane</keyword>
<keyword evidence="7" id="KW-0479">Metal-binding</keyword>
<evidence type="ECO:0000256" key="10">
    <source>
        <dbReference type="ARBA" id="ARBA00022989"/>
    </source>
</evidence>
<gene>
    <name evidence="15" type="ORF">NYP16_05025</name>
</gene>
<keyword evidence="9" id="KW-0862">Zinc</keyword>
<dbReference type="InterPro" id="IPR044537">
    <property type="entry name" value="Rip2-like"/>
</dbReference>
<feature type="domain" description="Peptidase M50" evidence="14">
    <location>
        <begin position="15"/>
        <end position="119"/>
    </location>
</feature>
<keyword evidence="11" id="KW-0482">Metalloprotease</keyword>
<evidence type="ECO:0000256" key="6">
    <source>
        <dbReference type="ARBA" id="ARBA00022692"/>
    </source>
</evidence>